<feature type="compositionally biased region" description="Basic and acidic residues" evidence="1">
    <location>
        <begin position="93"/>
        <end position="103"/>
    </location>
</feature>
<name>A0ABD3QKB4_9STRA</name>
<feature type="region of interest" description="Disordered" evidence="1">
    <location>
        <begin position="74"/>
        <end position="105"/>
    </location>
</feature>
<feature type="compositionally biased region" description="Polar residues" evidence="1">
    <location>
        <begin position="74"/>
        <end position="83"/>
    </location>
</feature>
<dbReference type="EMBL" id="JABMIG020000048">
    <property type="protein sequence ID" value="KAL3798180.1"/>
    <property type="molecule type" value="Genomic_DNA"/>
</dbReference>
<sequence>MNRLPAIASTALPLNILLSTSHVDPSLAHRQRSPITSSSITINRLRGAPTIAKPTFHPTYPDWSNRYDTFDTDYPTNFPTYSSNDDDDDNDDHTEIEHDDSTRQHAILKPTLHPTYPDWDSIYEQSNNYPTTYPTYDVFPTDMPTRLDWDLYDVPTLSPTALDEAERSHCESGRFFQLDIATAAEGGCETSWELVKLPNAVVYQGDGYKDGFVYEDVAKGCLEPGEYEFTIYDAGGDGIKRQGYYLLKLDGKAIAGGNDFGYKDTTRFAIDPDGKPATPNMAPVSHSSMTPSIVASSVSPSIAPSIESSITPSMAPSDDQLEISIRHIHDNWVQIIDDNFDNGFGSFVDGGSNVIHYAAFKDRSGVIAVQGAEGSETSLVTKRIRLGESIGDGHIHSNFKVVFSHYSYGMKSKDGYCMDYSVDNGLNWHAEKCWNTDVDFHNDIWYDDVEVVFEPQVVDTLTLRIRLHTSSKDGSFLLDSIQLYDLHD</sequence>
<comment type="caution">
    <text evidence="2">The sequence shown here is derived from an EMBL/GenBank/DDBJ whole genome shotgun (WGS) entry which is preliminary data.</text>
</comment>
<reference evidence="2 3" key="1">
    <citation type="journal article" date="2020" name="G3 (Bethesda)">
        <title>Improved Reference Genome for Cyclotella cryptica CCMP332, a Model for Cell Wall Morphogenesis, Salinity Adaptation, and Lipid Production in Diatoms (Bacillariophyta).</title>
        <authorList>
            <person name="Roberts W.R."/>
            <person name="Downey K.M."/>
            <person name="Ruck E.C."/>
            <person name="Traller J.C."/>
            <person name="Alverson A.J."/>
        </authorList>
    </citation>
    <scope>NUCLEOTIDE SEQUENCE [LARGE SCALE GENOMIC DNA]</scope>
    <source>
        <strain evidence="2 3">CCMP332</strain>
    </source>
</reference>
<evidence type="ECO:0000313" key="3">
    <source>
        <dbReference type="Proteomes" id="UP001516023"/>
    </source>
</evidence>
<evidence type="ECO:0000256" key="1">
    <source>
        <dbReference type="SAM" id="MobiDB-lite"/>
    </source>
</evidence>
<keyword evidence="3" id="KW-1185">Reference proteome</keyword>
<evidence type="ECO:0000313" key="2">
    <source>
        <dbReference type="EMBL" id="KAL3798180.1"/>
    </source>
</evidence>
<accession>A0ABD3QKB4</accession>
<proteinExistence type="predicted"/>
<gene>
    <name evidence="2" type="ORF">HJC23_005741</name>
</gene>
<dbReference type="Proteomes" id="UP001516023">
    <property type="component" value="Unassembled WGS sequence"/>
</dbReference>
<protein>
    <submittedName>
        <fullName evidence="2">Uncharacterized protein</fullName>
    </submittedName>
</protein>
<organism evidence="2 3">
    <name type="scientific">Cyclotella cryptica</name>
    <dbReference type="NCBI Taxonomy" id="29204"/>
    <lineage>
        <taxon>Eukaryota</taxon>
        <taxon>Sar</taxon>
        <taxon>Stramenopiles</taxon>
        <taxon>Ochrophyta</taxon>
        <taxon>Bacillariophyta</taxon>
        <taxon>Coscinodiscophyceae</taxon>
        <taxon>Thalassiosirophycidae</taxon>
        <taxon>Stephanodiscales</taxon>
        <taxon>Stephanodiscaceae</taxon>
        <taxon>Cyclotella</taxon>
    </lineage>
</organism>
<dbReference type="AlphaFoldDB" id="A0ABD3QKB4"/>